<feature type="region of interest" description="Disordered" evidence="2">
    <location>
        <begin position="366"/>
        <end position="391"/>
    </location>
</feature>
<feature type="region of interest" description="Disordered" evidence="2">
    <location>
        <begin position="410"/>
        <end position="465"/>
    </location>
</feature>
<keyword evidence="4" id="KW-1185">Reference proteome</keyword>
<evidence type="ECO:0000313" key="3">
    <source>
        <dbReference type="EMBL" id="KAG2502200.1"/>
    </source>
</evidence>
<dbReference type="GO" id="GO:0008017">
    <property type="term" value="F:microtubule binding"/>
    <property type="evidence" value="ECO:0007669"/>
    <property type="project" value="InterPro"/>
</dbReference>
<organism evidence="3 4">
    <name type="scientific">Edaphochlamys debaryana</name>
    <dbReference type="NCBI Taxonomy" id="47281"/>
    <lineage>
        <taxon>Eukaryota</taxon>
        <taxon>Viridiplantae</taxon>
        <taxon>Chlorophyta</taxon>
        <taxon>core chlorophytes</taxon>
        <taxon>Chlorophyceae</taxon>
        <taxon>CS clade</taxon>
        <taxon>Chlamydomonadales</taxon>
        <taxon>Chlamydomonadales incertae sedis</taxon>
        <taxon>Edaphochlamys</taxon>
    </lineage>
</organism>
<accession>A0A835YG55</accession>
<reference evidence="3" key="1">
    <citation type="journal article" date="2020" name="bioRxiv">
        <title>Comparative genomics of Chlamydomonas.</title>
        <authorList>
            <person name="Craig R.J."/>
            <person name="Hasan A.R."/>
            <person name="Ness R.W."/>
            <person name="Keightley P.D."/>
        </authorList>
    </citation>
    <scope>NUCLEOTIDE SEQUENCE</scope>
    <source>
        <strain evidence="3">CCAP 11/70</strain>
    </source>
</reference>
<dbReference type="GO" id="GO:0005856">
    <property type="term" value="C:cytoskeleton"/>
    <property type="evidence" value="ECO:0007669"/>
    <property type="project" value="TreeGrafter"/>
</dbReference>
<evidence type="ECO:0000256" key="2">
    <source>
        <dbReference type="SAM" id="MobiDB-lite"/>
    </source>
</evidence>
<feature type="region of interest" description="Disordered" evidence="2">
    <location>
        <begin position="59"/>
        <end position="109"/>
    </location>
</feature>
<evidence type="ECO:0000313" key="4">
    <source>
        <dbReference type="Proteomes" id="UP000612055"/>
    </source>
</evidence>
<name>A0A835YG55_9CHLO</name>
<dbReference type="PANTHER" id="PTHR31516">
    <property type="entry name" value="STABILIZER OF AXONEMAL MICROTUBULES 2"/>
    <property type="match status" value="1"/>
</dbReference>
<comment type="caution">
    <text evidence="3">The sequence shown here is derived from an EMBL/GenBank/DDBJ whole genome shotgun (WGS) entry which is preliminary data.</text>
</comment>
<dbReference type="EMBL" id="JAEHOE010000001">
    <property type="protein sequence ID" value="KAG2502200.1"/>
    <property type="molecule type" value="Genomic_DNA"/>
</dbReference>
<dbReference type="InterPro" id="IPR033336">
    <property type="entry name" value="SAXO1/2"/>
</dbReference>
<feature type="compositionally biased region" description="Low complexity" evidence="2">
    <location>
        <begin position="270"/>
        <end position="282"/>
    </location>
</feature>
<protein>
    <submittedName>
        <fullName evidence="3">Uncharacterized protein</fullName>
    </submittedName>
</protein>
<feature type="compositionally biased region" description="Acidic residues" evidence="2">
    <location>
        <begin position="452"/>
        <end position="465"/>
    </location>
</feature>
<feature type="compositionally biased region" description="Polar residues" evidence="2">
    <location>
        <begin position="79"/>
        <end position="89"/>
    </location>
</feature>
<sequence length="465" mass="51536">MADIAEQQALLTQTLMASQTLPLPKKRPCCKGRCKKEPWTDGALLTEYQKEYWEKRQPHERAQPFYPGRRAYPEGPFDGTTSYLTSYKSPENADRAMPYKPQQGEKEAQPFSPWTTYKVDYPPKEAPYARVKPVHQLQPAAGPFQDDTTNRADYRAWQQKPATPAQGRGVSVPRGLGPFEGLSSYKADYLKWPANRPPPAAPLLGQNAALPRGPFMDATTHRTSYTPKAVGPAELHRPQQETMKPEGWYDGLPNSEYRNQYIEKEGGPQARAGATTGASGTALPKGPFSGATTYGTEYRPRTAPGFVRAGKPKDEAHESGPFMGYTTYGGDFTKKDVPYARVKPVHQLQAAAGPFQDDTEHKRNFQNWGAQPPTRPVAARGTNLGTGGPFDGATTYKTDFHKMDAARRVPAGRPMSGHRGLRQPGPFDGVTTYNTDYIPKRADPSRSYRPDDCDDCDPDPDCVDY</sequence>
<dbReference type="AlphaFoldDB" id="A0A835YG55"/>
<proteinExistence type="inferred from homology"/>
<dbReference type="Proteomes" id="UP000612055">
    <property type="component" value="Unassembled WGS sequence"/>
</dbReference>
<feature type="region of interest" description="Disordered" evidence="2">
    <location>
        <begin position="225"/>
        <end position="252"/>
    </location>
</feature>
<feature type="region of interest" description="Disordered" evidence="2">
    <location>
        <begin position="268"/>
        <end position="288"/>
    </location>
</feature>
<gene>
    <name evidence="3" type="ORF">HYH03_000686</name>
</gene>
<evidence type="ECO:0000256" key="1">
    <source>
        <dbReference type="ARBA" id="ARBA00008738"/>
    </source>
</evidence>
<dbReference type="PANTHER" id="PTHR31516:SF17">
    <property type="entry name" value="STABILIZER OF AXONEMAL MICROTUBULES 2"/>
    <property type="match status" value="1"/>
</dbReference>
<dbReference type="OrthoDB" id="365640at2759"/>
<comment type="similarity">
    <text evidence="1">Belongs to the FAM154 family.</text>
</comment>
<feature type="compositionally biased region" description="Basic and acidic residues" evidence="2">
    <location>
        <begin position="438"/>
        <end position="451"/>
    </location>
</feature>